<name>A0ABS5ZK38_9GAMM</name>
<organism evidence="1 2">
    <name type="scientific">Zooshikella harenae</name>
    <dbReference type="NCBI Taxonomy" id="2827238"/>
    <lineage>
        <taxon>Bacteria</taxon>
        <taxon>Pseudomonadati</taxon>
        <taxon>Pseudomonadota</taxon>
        <taxon>Gammaproteobacteria</taxon>
        <taxon>Oceanospirillales</taxon>
        <taxon>Zooshikellaceae</taxon>
        <taxon>Zooshikella</taxon>
    </lineage>
</organism>
<feature type="non-terminal residue" evidence="1">
    <location>
        <position position="83"/>
    </location>
</feature>
<gene>
    <name evidence="1" type="ORF">KCG35_25095</name>
</gene>
<accession>A0ABS5ZK38</accession>
<dbReference type="RefSeq" id="WP_215822586.1">
    <property type="nucleotide sequence ID" value="NZ_JAGSOY010000222.1"/>
</dbReference>
<dbReference type="Proteomes" id="UP000690515">
    <property type="component" value="Unassembled WGS sequence"/>
</dbReference>
<reference evidence="1 2" key="1">
    <citation type="submission" date="2021-04" db="EMBL/GenBank/DDBJ databases">
        <authorList>
            <person name="Pira H."/>
            <person name="Risdian C."/>
            <person name="Wink J."/>
        </authorList>
    </citation>
    <scope>NUCLEOTIDE SEQUENCE [LARGE SCALE GENOMIC DNA]</scope>
    <source>
        <strain evidence="1 2">WH53</strain>
    </source>
</reference>
<evidence type="ECO:0000313" key="1">
    <source>
        <dbReference type="EMBL" id="MBU2714329.1"/>
    </source>
</evidence>
<keyword evidence="2" id="KW-1185">Reference proteome</keyword>
<protein>
    <recommendedName>
        <fullName evidence="3">Solute-binding protein family 3/N-terminal domain-containing protein</fullName>
    </recommendedName>
</protein>
<evidence type="ECO:0000313" key="2">
    <source>
        <dbReference type="Proteomes" id="UP000690515"/>
    </source>
</evidence>
<dbReference type="EMBL" id="JAGSOY010000222">
    <property type="protein sequence ID" value="MBU2714329.1"/>
    <property type="molecule type" value="Genomic_DNA"/>
</dbReference>
<comment type="caution">
    <text evidence="1">The sequence shown here is derived from an EMBL/GenBank/DDBJ whole genome shotgun (WGS) entry which is preliminary data.</text>
</comment>
<sequence>MGINLGYKLGGDAFWAAVKDQKIELKEYGSNRLNLIKLLVAGQTDCYVNSQQAILLSWRQLKQENYRQIAPLVEGAIVSVEYG</sequence>
<evidence type="ECO:0008006" key="3">
    <source>
        <dbReference type="Google" id="ProtNLM"/>
    </source>
</evidence>
<proteinExistence type="predicted"/>